<dbReference type="EMBL" id="MU006595">
    <property type="protein sequence ID" value="KAF2743687.1"/>
    <property type="molecule type" value="Genomic_DNA"/>
</dbReference>
<dbReference type="GO" id="GO:0015631">
    <property type="term" value="F:tubulin binding"/>
    <property type="evidence" value="ECO:0007669"/>
    <property type="project" value="InterPro"/>
</dbReference>
<evidence type="ECO:0000313" key="9">
    <source>
        <dbReference type="EMBL" id="KAF2743687.1"/>
    </source>
</evidence>
<evidence type="ECO:0000256" key="1">
    <source>
        <dbReference type="ARBA" id="ARBA00004496"/>
    </source>
</evidence>
<dbReference type="InterPro" id="IPR006599">
    <property type="entry name" value="CARP_motif"/>
</dbReference>
<dbReference type="Proteomes" id="UP000799440">
    <property type="component" value="Unassembled WGS sequence"/>
</dbReference>
<keyword evidence="4" id="KW-0007">Acetylation</keyword>
<evidence type="ECO:0000256" key="3">
    <source>
        <dbReference type="ARBA" id="ARBA00022490"/>
    </source>
</evidence>
<dbReference type="AlphaFoldDB" id="A0A6A6V3D9"/>
<keyword evidence="5" id="KW-0143">Chaperone</keyword>
<evidence type="ECO:0000256" key="5">
    <source>
        <dbReference type="ARBA" id="ARBA00023186"/>
    </source>
</evidence>
<dbReference type="PROSITE" id="PS51329">
    <property type="entry name" value="C_CAP_COFACTOR_C"/>
    <property type="match status" value="1"/>
</dbReference>
<dbReference type="InterPro" id="IPR031925">
    <property type="entry name" value="TBCC_N"/>
</dbReference>
<evidence type="ECO:0000256" key="4">
    <source>
        <dbReference type="ARBA" id="ARBA00022990"/>
    </source>
</evidence>
<dbReference type="SMART" id="SM00673">
    <property type="entry name" value="CARP"/>
    <property type="match status" value="1"/>
</dbReference>
<dbReference type="Pfam" id="PF16752">
    <property type="entry name" value="TBCC_N"/>
    <property type="match status" value="1"/>
</dbReference>
<gene>
    <name evidence="9" type="ORF">M011DRAFT_217021</name>
</gene>
<proteinExistence type="inferred from homology"/>
<reference evidence="9" key="1">
    <citation type="journal article" date="2020" name="Stud. Mycol.">
        <title>101 Dothideomycetes genomes: a test case for predicting lifestyles and emergence of pathogens.</title>
        <authorList>
            <person name="Haridas S."/>
            <person name="Albert R."/>
            <person name="Binder M."/>
            <person name="Bloem J."/>
            <person name="Labutti K."/>
            <person name="Salamov A."/>
            <person name="Andreopoulos B."/>
            <person name="Baker S."/>
            <person name="Barry K."/>
            <person name="Bills G."/>
            <person name="Bluhm B."/>
            <person name="Cannon C."/>
            <person name="Castanera R."/>
            <person name="Culley D."/>
            <person name="Daum C."/>
            <person name="Ezra D."/>
            <person name="Gonzalez J."/>
            <person name="Henrissat B."/>
            <person name="Kuo A."/>
            <person name="Liang C."/>
            <person name="Lipzen A."/>
            <person name="Lutzoni F."/>
            <person name="Magnuson J."/>
            <person name="Mondo S."/>
            <person name="Nolan M."/>
            <person name="Ohm R."/>
            <person name="Pangilinan J."/>
            <person name="Park H.-J."/>
            <person name="Ramirez L."/>
            <person name="Alfaro M."/>
            <person name="Sun H."/>
            <person name="Tritt A."/>
            <person name="Yoshinaga Y."/>
            <person name="Zwiers L.-H."/>
            <person name="Turgeon B."/>
            <person name="Goodwin S."/>
            <person name="Spatafora J."/>
            <person name="Crous P."/>
            <person name="Grigoriev I."/>
        </authorList>
    </citation>
    <scope>NUCLEOTIDE SEQUENCE</scope>
    <source>
        <strain evidence="9">CBS 119925</strain>
    </source>
</reference>
<comment type="similarity">
    <text evidence="2">Belongs to the TBCC family.</text>
</comment>
<dbReference type="OrthoDB" id="194775at2759"/>
<organism evidence="9 10">
    <name type="scientific">Sporormia fimetaria CBS 119925</name>
    <dbReference type="NCBI Taxonomy" id="1340428"/>
    <lineage>
        <taxon>Eukaryota</taxon>
        <taxon>Fungi</taxon>
        <taxon>Dikarya</taxon>
        <taxon>Ascomycota</taxon>
        <taxon>Pezizomycotina</taxon>
        <taxon>Dothideomycetes</taxon>
        <taxon>Pleosporomycetidae</taxon>
        <taxon>Pleosporales</taxon>
        <taxon>Sporormiaceae</taxon>
        <taxon>Sporormia</taxon>
    </lineage>
</organism>
<feature type="region of interest" description="Disordered" evidence="7">
    <location>
        <begin position="106"/>
        <end position="134"/>
    </location>
</feature>
<dbReference type="InterPro" id="IPR012945">
    <property type="entry name" value="Tubulin-bd_cofactor_C_dom"/>
</dbReference>
<dbReference type="PANTHER" id="PTHR15139">
    <property type="entry name" value="TUBULIN FOLDING COFACTOR C"/>
    <property type="match status" value="1"/>
</dbReference>
<feature type="compositionally biased region" description="Pro residues" evidence="7">
    <location>
        <begin position="118"/>
        <end position="130"/>
    </location>
</feature>
<dbReference type="PANTHER" id="PTHR15139:SF0">
    <property type="entry name" value="TUBULIN-SPECIFIC CHAPERONE C"/>
    <property type="match status" value="1"/>
</dbReference>
<accession>A0A6A6V3D9</accession>
<dbReference type="GO" id="GO:0007021">
    <property type="term" value="P:tubulin complex assembly"/>
    <property type="evidence" value="ECO:0007669"/>
    <property type="project" value="TreeGrafter"/>
</dbReference>
<dbReference type="InterPro" id="IPR017901">
    <property type="entry name" value="C-CAP_CF_C-like"/>
</dbReference>
<evidence type="ECO:0000313" key="10">
    <source>
        <dbReference type="Proteomes" id="UP000799440"/>
    </source>
</evidence>
<feature type="domain" description="C-CAP/cofactor C-like" evidence="8">
    <location>
        <begin position="147"/>
        <end position="266"/>
    </location>
</feature>
<protein>
    <recommendedName>
        <fullName evidence="8">C-CAP/cofactor C-like domain-containing protein</fullName>
    </recommendedName>
</protein>
<keyword evidence="3" id="KW-0963">Cytoplasm</keyword>
<dbReference type="InterPro" id="IPR038397">
    <property type="entry name" value="TBCC_N_sf"/>
</dbReference>
<comment type="subunit">
    <text evidence="6">Supercomplex made of cofactors A to E. Cofactors A and D function by capturing and stabilizing tubulin in a quasi-native conformation. Cofactor E binds to the cofactor D-tubulin complex; interaction with cofactor C then causes the release of tubulin polypeptides that are committed to the native state.</text>
</comment>
<dbReference type="InterPro" id="IPR016098">
    <property type="entry name" value="CAP/MinC_C"/>
</dbReference>
<evidence type="ECO:0000259" key="8">
    <source>
        <dbReference type="PROSITE" id="PS51329"/>
    </source>
</evidence>
<comment type="subcellular location">
    <subcellularLocation>
        <location evidence="1">Cytoplasm</location>
    </subcellularLocation>
</comment>
<sequence length="320" mass="35508">MDSRLTEADLKETFYRNFQQQVASVRQQINDISRNTGAERTMCLENCLTAIDRLSHDVKDASGYLPAYDRRAYSQTIKALSEELQVKRSESGPVKKFQFKNRAKKPLDFKPSESSSPNPLPTPSSTPTPQPTTLLTHTSNNLITFLPSTTHSSGTISYISHSLLALSTSPPILSLTLLHITSTLLLTPPIQGPLHLTSLTNTVLLTSCRQFRMHDCKNVTVYLHCASRPIIEDCDGIAFAPLPSGLIDDESKGVENRWDQIDDFKWLKAEPSPHFRVLAPGERVPDSVLMDAITSATEDSLEDRLRAAGVPLLSNDHEEV</sequence>
<dbReference type="InterPro" id="IPR027684">
    <property type="entry name" value="TBCC"/>
</dbReference>
<dbReference type="GO" id="GO:0005737">
    <property type="term" value="C:cytoplasm"/>
    <property type="evidence" value="ECO:0007669"/>
    <property type="project" value="UniProtKB-SubCell"/>
</dbReference>
<name>A0A6A6V3D9_9PLEO</name>
<dbReference type="Gene3D" id="1.20.58.1250">
    <property type="entry name" value="Tubulin Binding Cofactor C, N-terminal domain"/>
    <property type="match status" value="1"/>
</dbReference>
<keyword evidence="10" id="KW-1185">Reference proteome</keyword>
<evidence type="ECO:0000256" key="7">
    <source>
        <dbReference type="SAM" id="MobiDB-lite"/>
    </source>
</evidence>
<dbReference type="Gene3D" id="2.160.20.70">
    <property type="match status" value="1"/>
</dbReference>
<dbReference type="Pfam" id="PF07986">
    <property type="entry name" value="TBCC"/>
    <property type="match status" value="1"/>
</dbReference>
<evidence type="ECO:0000256" key="6">
    <source>
        <dbReference type="ARBA" id="ARBA00026055"/>
    </source>
</evidence>
<evidence type="ECO:0000256" key="2">
    <source>
        <dbReference type="ARBA" id="ARBA00008848"/>
    </source>
</evidence>
<dbReference type="GO" id="GO:0007023">
    <property type="term" value="P:post-chaperonin tubulin folding pathway"/>
    <property type="evidence" value="ECO:0007669"/>
    <property type="project" value="InterPro"/>
</dbReference>